<dbReference type="Proteomes" id="UP001519504">
    <property type="component" value="Unassembled WGS sequence"/>
</dbReference>
<keyword evidence="5 11" id="KW-1003">Cell membrane</keyword>
<evidence type="ECO:0000256" key="4">
    <source>
        <dbReference type="ARBA" id="ARBA00022448"/>
    </source>
</evidence>
<dbReference type="PANTHER" id="PTHR11693">
    <property type="entry name" value="ATP SYNTHASE GAMMA CHAIN"/>
    <property type="match status" value="1"/>
</dbReference>
<evidence type="ECO:0000256" key="8">
    <source>
        <dbReference type="ARBA" id="ARBA00023136"/>
    </source>
</evidence>
<dbReference type="SUPFAM" id="SSF52943">
    <property type="entry name" value="ATP synthase (F1-ATPase), gamma subunit"/>
    <property type="match status" value="1"/>
</dbReference>
<dbReference type="RefSeq" id="WP_213808960.1">
    <property type="nucleotide sequence ID" value="NZ_JAAMFK010000003.1"/>
</dbReference>
<evidence type="ECO:0000256" key="11">
    <source>
        <dbReference type="HAMAP-Rule" id="MF_00815"/>
    </source>
</evidence>
<keyword evidence="6 11" id="KW-0375">Hydrogen ion transport</keyword>
<sequence>MASLQDIKRRIGSTKKTRQITSAMQMVSTAKLSQIQRSTTGYHEYAYRIKAVVSHLIENHVLDNVDSSHLPMVDARPVKKTGLLVVTSDRGLVGSYNANIIKKTNALMKEKNLTPENTVILAIGGNGADFYKKRGFTIALEHRGLSDVPNFNEIRQVLKTVISLYEAEAFDALHLVYNHFINRLQSDQQTIQLLPLTKDVVEQAKIDEKKDGQEQTFETKSAYYSEPDSTAVLNVVLPQYIQSLVFEAVLDAKTAEHAASSTAMSSATDSADDLIRRLDLQYNRARQSQITTEITEITGGMVALE</sequence>
<comment type="subunit">
    <text evidence="11">F-type ATPases have 2 components, CF(1) - the catalytic core - and CF(0) - the membrane proton channel. CF(1) has five subunits: alpha(3), beta(3), gamma(1), delta(1), epsilon(1). CF(0) has three main subunits: a, b and c.</text>
</comment>
<dbReference type="HAMAP" id="MF_00815">
    <property type="entry name" value="ATP_synth_gamma_bact"/>
    <property type="match status" value="1"/>
</dbReference>
<evidence type="ECO:0000256" key="2">
    <source>
        <dbReference type="ARBA" id="ARBA00004170"/>
    </source>
</evidence>
<evidence type="ECO:0000256" key="9">
    <source>
        <dbReference type="ARBA" id="ARBA00023196"/>
    </source>
</evidence>
<evidence type="ECO:0000256" key="3">
    <source>
        <dbReference type="ARBA" id="ARBA00007681"/>
    </source>
</evidence>
<dbReference type="Gene3D" id="1.10.287.80">
    <property type="entry name" value="ATP synthase, gamma subunit, helix hairpin domain"/>
    <property type="match status" value="1"/>
</dbReference>
<reference evidence="12 13" key="1">
    <citation type="submission" date="2020-02" db="EMBL/GenBank/DDBJ databases">
        <title>Fructobacillus sp. isolated from paper mulberry of Taiwan.</title>
        <authorList>
            <person name="Lin S.-T."/>
        </authorList>
    </citation>
    <scope>NUCLEOTIDE SEQUENCE [LARGE SCALE GENOMIC DNA]</scope>
    <source>
        <strain evidence="12 13">M2-14</strain>
    </source>
</reference>
<comment type="similarity">
    <text evidence="3 11">Belongs to the ATPase gamma chain family.</text>
</comment>
<gene>
    <name evidence="11" type="primary">atpG</name>
    <name evidence="12" type="ORF">G6R29_03410</name>
</gene>
<keyword evidence="8 11" id="KW-0472">Membrane</keyword>
<dbReference type="EMBL" id="JAAMFK010000003">
    <property type="protein sequence ID" value="MBS9338678.1"/>
    <property type="molecule type" value="Genomic_DNA"/>
</dbReference>
<accession>A0ABS5QZP3</accession>
<evidence type="ECO:0000256" key="5">
    <source>
        <dbReference type="ARBA" id="ARBA00022475"/>
    </source>
</evidence>
<protein>
    <recommendedName>
        <fullName evidence="11">ATP synthase gamma chain</fullName>
    </recommendedName>
    <alternativeName>
        <fullName evidence="11">ATP synthase F1 sector gamma subunit</fullName>
    </alternativeName>
    <alternativeName>
        <fullName evidence="11">F-ATPase gamma subunit</fullName>
    </alternativeName>
</protein>
<evidence type="ECO:0000256" key="1">
    <source>
        <dbReference type="ARBA" id="ARBA00003456"/>
    </source>
</evidence>
<proteinExistence type="inferred from homology"/>
<dbReference type="InterPro" id="IPR000131">
    <property type="entry name" value="ATP_synth_F1_gsu"/>
</dbReference>
<dbReference type="Pfam" id="PF00231">
    <property type="entry name" value="ATP-synt"/>
    <property type="match status" value="1"/>
</dbReference>
<keyword evidence="10 11" id="KW-0066">ATP synthesis</keyword>
<evidence type="ECO:0000313" key="13">
    <source>
        <dbReference type="Proteomes" id="UP001519504"/>
    </source>
</evidence>
<comment type="caution">
    <text evidence="12">The sequence shown here is derived from an EMBL/GenBank/DDBJ whole genome shotgun (WGS) entry which is preliminary data.</text>
</comment>
<name>A0ABS5QZP3_9LACO</name>
<evidence type="ECO:0000256" key="6">
    <source>
        <dbReference type="ARBA" id="ARBA00022781"/>
    </source>
</evidence>
<comment type="function">
    <text evidence="1 11">Produces ATP from ADP in the presence of a proton gradient across the membrane. The gamma chain is believed to be important in regulating ATPase activity and the flow of protons through the CF(0) complex.</text>
</comment>
<keyword evidence="4 11" id="KW-0813">Transport</keyword>
<keyword evidence="7 11" id="KW-0406">Ion transport</keyword>
<evidence type="ECO:0000256" key="7">
    <source>
        <dbReference type="ARBA" id="ARBA00023065"/>
    </source>
</evidence>
<dbReference type="PRINTS" id="PR00126">
    <property type="entry name" value="ATPASEGAMMA"/>
</dbReference>
<comment type="subcellular location">
    <subcellularLocation>
        <location evidence="11">Cell membrane</location>
        <topology evidence="11">Peripheral membrane protein</topology>
    </subcellularLocation>
    <subcellularLocation>
        <location evidence="2">Membrane</location>
        <topology evidence="2">Peripheral membrane protein</topology>
    </subcellularLocation>
</comment>
<dbReference type="InterPro" id="IPR035968">
    <property type="entry name" value="ATP_synth_F1_ATPase_gsu"/>
</dbReference>
<evidence type="ECO:0000313" key="12">
    <source>
        <dbReference type="EMBL" id="MBS9338678.1"/>
    </source>
</evidence>
<organism evidence="12 13">
    <name type="scientific">Fructobacillus broussonetiae</name>
    <dbReference type="NCBI Taxonomy" id="2713173"/>
    <lineage>
        <taxon>Bacteria</taxon>
        <taxon>Bacillati</taxon>
        <taxon>Bacillota</taxon>
        <taxon>Bacilli</taxon>
        <taxon>Lactobacillales</taxon>
        <taxon>Lactobacillaceae</taxon>
        <taxon>Fructobacillus</taxon>
    </lineage>
</organism>
<keyword evidence="9 11" id="KW-0139">CF(1)</keyword>
<keyword evidence="13" id="KW-1185">Reference proteome</keyword>
<dbReference type="Gene3D" id="3.40.1380.10">
    <property type="match status" value="1"/>
</dbReference>
<dbReference type="NCBIfam" id="NF004147">
    <property type="entry name" value="PRK05621.2-1"/>
    <property type="match status" value="1"/>
</dbReference>
<dbReference type="CDD" id="cd12151">
    <property type="entry name" value="F1-ATPase_gamma"/>
    <property type="match status" value="1"/>
</dbReference>
<dbReference type="NCBIfam" id="TIGR01146">
    <property type="entry name" value="ATPsyn_F1gamma"/>
    <property type="match status" value="1"/>
</dbReference>
<dbReference type="PANTHER" id="PTHR11693:SF22">
    <property type="entry name" value="ATP SYNTHASE SUBUNIT GAMMA, MITOCHONDRIAL"/>
    <property type="match status" value="1"/>
</dbReference>
<evidence type="ECO:0000256" key="10">
    <source>
        <dbReference type="ARBA" id="ARBA00023310"/>
    </source>
</evidence>